<keyword evidence="2" id="KW-1185">Reference proteome</keyword>
<comment type="caution">
    <text evidence="1">The sequence shown here is derived from an EMBL/GenBank/DDBJ whole genome shotgun (WGS) entry which is preliminary data.</text>
</comment>
<gene>
    <name evidence="1" type="ORF">P7K49_005954</name>
</gene>
<protein>
    <submittedName>
        <fullName evidence="1">Uncharacterized protein</fullName>
    </submittedName>
</protein>
<proteinExistence type="predicted"/>
<reference evidence="1 2" key="1">
    <citation type="submission" date="2023-05" db="EMBL/GenBank/DDBJ databases">
        <title>B98-5 Cell Line De Novo Hybrid Assembly: An Optical Mapping Approach.</title>
        <authorList>
            <person name="Kananen K."/>
            <person name="Auerbach J.A."/>
            <person name="Kautto E."/>
            <person name="Blachly J.S."/>
        </authorList>
    </citation>
    <scope>NUCLEOTIDE SEQUENCE [LARGE SCALE GENOMIC DNA]</scope>
    <source>
        <strain evidence="1">B95-8</strain>
        <tissue evidence="1">Cell line</tissue>
    </source>
</reference>
<organism evidence="1 2">
    <name type="scientific">Saguinus oedipus</name>
    <name type="common">Cotton-top tamarin</name>
    <name type="synonym">Oedipomidas oedipus</name>
    <dbReference type="NCBI Taxonomy" id="9490"/>
    <lineage>
        <taxon>Eukaryota</taxon>
        <taxon>Metazoa</taxon>
        <taxon>Chordata</taxon>
        <taxon>Craniata</taxon>
        <taxon>Vertebrata</taxon>
        <taxon>Euteleostomi</taxon>
        <taxon>Mammalia</taxon>
        <taxon>Eutheria</taxon>
        <taxon>Euarchontoglires</taxon>
        <taxon>Primates</taxon>
        <taxon>Haplorrhini</taxon>
        <taxon>Platyrrhini</taxon>
        <taxon>Cebidae</taxon>
        <taxon>Callitrichinae</taxon>
        <taxon>Saguinus</taxon>
    </lineage>
</organism>
<dbReference type="EMBL" id="JASSZA010000003">
    <property type="protein sequence ID" value="KAK2115328.1"/>
    <property type="molecule type" value="Genomic_DNA"/>
</dbReference>
<name>A0ABQ9W3G5_SAGOE</name>
<accession>A0ABQ9W3G5</accession>
<evidence type="ECO:0000313" key="1">
    <source>
        <dbReference type="EMBL" id="KAK2115328.1"/>
    </source>
</evidence>
<sequence length="193" mass="20206">MKKEARTVDSCALSGKVGACLGHDRPALGKLGSVQQPSEMGSLSSPNLVLMHRSQPSSEPWLRALHEEGYSDPGRKFPASCTEPRCVRGGRASSPAPGVSPAGCAWCIRAAASTDKQKGALVKQNTAVNSSSRNHSATVIPRPGPPCAPLPSAARLLCTAPGCFSHLLVTVCLPHTPWRGLSCPCRCPAPCYL</sequence>
<evidence type="ECO:0000313" key="2">
    <source>
        <dbReference type="Proteomes" id="UP001266305"/>
    </source>
</evidence>
<dbReference type="Proteomes" id="UP001266305">
    <property type="component" value="Unassembled WGS sequence"/>
</dbReference>